<sequence length="699" mass="76983">MNLRLSLITAALLPLLGAPLAANADDSNLERIVVTGDFQRESIQTLSASASLFSEEEINLRGASYLDEILGSTANVNFTSGASRGRYIQIRGVGLRSQFVDPINPSVGLVIDGINYSGLGGSSLLFDIDQVEIYRGPQGTRFGADGMAGMIQMGSAKATSDPSLKLQVGAGTYNTREAGIAASTGLTDDTSARVSYFRRKSDGYVDNLYLNDETQNQDEQVARFKLNSQLTKHLNTELNLHYIDINNGYDAFTLDNSRNSVADEPGQDNQQSYAIGVNNTYTGFDAFDVNLNLSAIDSELLYSFDEDWGCNDTSEPNLCAAGLHPDGYSSTDLYSRDRDDQSVDLQFNSKTGNWVAGIYYQNRDVDLERQYTWLASPFSSTYETSNVAVYGQVATPIGSKTTLITGLRVEQYQGDYTDSNGFIQDTDDVMVGGKIALEYQVIDRTMIYTSITRGYKAGGINSEALAKAKDEGLNLSADFFQQHTSFDPEYLWSGEFGVKGSSLDDKFTLRLAAFYMHRDDIQLKAWQVEGQQFTGYVDNASSGSNYGLEVEGSYQLTDNLFLTGSAGYLNTEIDDFVTQSGLNQDGREQAQSPKYQYAFTARYNFTSELYGMIGVEGKDDYYFSDSHNSQAPSSNLVNLSFGYEADMWAVRAWARNVFDETVPTRGFEFGNDPQDGYATHTYTQLGEPRVAGVTFTLNL</sequence>
<evidence type="ECO:0000256" key="1">
    <source>
        <dbReference type="ARBA" id="ARBA00004571"/>
    </source>
</evidence>
<evidence type="ECO:0000256" key="8">
    <source>
        <dbReference type="ARBA" id="ARBA00023077"/>
    </source>
</evidence>
<proteinExistence type="inferred from homology"/>
<dbReference type="AlphaFoldDB" id="A0ABD3Y487"/>
<keyword evidence="5 11" id="KW-0812">Transmembrane</keyword>
<evidence type="ECO:0000313" key="17">
    <source>
        <dbReference type="Proteomes" id="UP000027154"/>
    </source>
</evidence>
<evidence type="ECO:0000256" key="4">
    <source>
        <dbReference type="ARBA" id="ARBA00022496"/>
    </source>
</evidence>
<keyword evidence="9 11" id="KW-0472">Membrane</keyword>
<evidence type="ECO:0000256" key="9">
    <source>
        <dbReference type="ARBA" id="ARBA00023136"/>
    </source>
</evidence>
<dbReference type="PANTHER" id="PTHR32552">
    <property type="entry name" value="FERRICHROME IRON RECEPTOR-RELATED"/>
    <property type="match status" value="1"/>
</dbReference>
<dbReference type="InterPro" id="IPR000531">
    <property type="entry name" value="Beta-barrel_TonB"/>
</dbReference>
<evidence type="ECO:0000256" key="3">
    <source>
        <dbReference type="ARBA" id="ARBA00022452"/>
    </source>
</evidence>
<comment type="similarity">
    <text evidence="11 12">Belongs to the TonB-dependent receptor family.</text>
</comment>
<evidence type="ECO:0000259" key="15">
    <source>
        <dbReference type="Pfam" id="PF07715"/>
    </source>
</evidence>
<feature type="domain" description="TonB-dependent receptor-like beta-barrel" evidence="14">
    <location>
        <begin position="244"/>
        <end position="657"/>
    </location>
</feature>
<dbReference type="PROSITE" id="PS52016">
    <property type="entry name" value="TONB_DEPENDENT_REC_3"/>
    <property type="match status" value="1"/>
</dbReference>
<accession>A0ABD3Y487</accession>
<dbReference type="RefSeq" id="WP_033031957.1">
    <property type="nucleotide sequence ID" value="NZ_JJNZ01000091.1"/>
</dbReference>
<keyword evidence="6" id="KW-0408">Iron</keyword>
<feature type="domain" description="TonB-dependent receptor plug" evidence="15">
    <location>
        <begin position="44"/>
        <end position="149"/>
    </location>
</feature>
<keyword evidence="8 12" id="KW-0798">TonB box</keyword>
<dbReference type="EMBL" id="JJNZ01000091">
    <property type="protein sequence ID" value="KDC48554.1"/>
    <property type="molecule type" value="Genomic_DNA"/>
</dbReference>
<evidence type="ECO:0000256" key="10">
    <source>
        <dbReference type="ARBA" id="ARBA00023237"/>
    </source>
</evidence>
<protein>
    <submittedName>
        <fullName evidence="16">TonB-dependent receptor</fullName>
    </submittedName>
</protein>
<keyword evidence="13" id="KW-0732">Signal</keyword>
<evidence type="ECO:0000259" key="14">
    <source>
        <dbReference type="Pfam" id="PF00593"/>
    </source>
</evidence>
<gene>
    <name evidence="16" type="ORF">DC53_19610</name>
</gene>
<dbReference type="GO" id="GO:0009279">
    <property type="term" value="C:cell outer membrane"/>
    <property type="evidence" value="ECO:0007669"/>
    <property type="project" value="UniProtKB-SubCell"/>
</dbReference>
<dbReference type="InterPro" id="IPR036942">
    <property type="entry name" value="Beta-barrel_TonB_sf"/>
</dbReference>
<dbReference type="GO" id="GO:0006826">
    <property type="term" value="P:iron ion transport"/>
    <property type="evidence" value="ECO:0007669"/>
    <property type="project" value="UniProtKB-KW"/>
</dbReference>
<feature type="chain" id="PRO_5044895256" evidence="13">
    <location>
        <begin position="25"/>
        <end position="699"/>
    </location>
</feature>
<dbReference type="Proteomes" id="UP000027154">
    <property type="component" value="Unassembled WGS sequence"/>
</dbReference>
<dbReference type="Pfam" id="PF00593">
    <property type="entry name" value="TonB_dep_Rec_b-barrel"/>
    <property type="match status" value="1"/>
</dbReference>
<evidence type="ECO:0000256" key="2">
    <source>
        <dbReference type="ARBA" id="ARBA00022448"/>
    </source>
</evidence>
<keyword evidence="4" id="KW-0410">Iron transport</keyword>
<dbReference type="Pfam" id="PF07715">
    <property type="entry name" value="Plug"/>
    <property type="match status" value="1"/>
</dbReference>
<organism evidence="16 17">
    <name type="scientific">Pseudoalteromonas fuliginea</name>
    <dbReference type="NCBI Taxonomy" id="1872678"/>
    <lineage>
        <taxon>Bacteria</taxon>
        <taxon>Pseudomonadati</taxon>
        <taxon>Pseudomonadota</taxon>
        <taxon>Gammaproteobacteria</taxon>
        <taxon>Alteromonadales</taxon>
        <taxon>Pseudoalteromonadaceae</taxon>
        <taxon>Pseudoalteromonas</taxon>
    </lineage>
</organism>
<keyword evidence="7" id="KW-0406">Ion transport</keyword>
<feature type="signal peptide" evidence="13">
    <location>
        <begin position="1"/>
        <end position="24"/>
    </location>
</feature>
<comment type="caution">
    <text evidence="16">The sequence shown here is derived from an EMBL/GenBank/DDBJ whole genome shotgun (WGS) entry which is preliminary data.</text>
</comment>
<keyword evidence="10 11" id="KW-0998">Cell outer membrane</keyword>
<evidence type="ECO:0000256" key="6">
    <source>
        <dbReference type="ARBA" id="ARBA00023004"/>
    </source>
</evidence>
<evidence type="ECO:0000256" key="13">
    <source>
        <dbReference type="SAM" id="SignalP"/>
    </source>
</evidence>
<dbReference type="Gene3D" id="2.40.170.20">
    <property type="entry name" value="TonB-dependent receptor, beta-barrel domain"/>
    <property type="match status" value="1"/>
</dbReference>
<keyword evidence="16" id="KW-0675">Receptor</keyword>
<comment type="subcellular location">
    <subcellularLocation>
        <location evidence="1 11">Cell outer membrane</location>
        <topology evidence="1 11">Multi-pass membrane protein</topology>
    </subcellularLocation>
</comment>
<evidence type="ECO:0000256" key="11">
    <source>
        <dbReference type="PROSITE-ProRule" id="PRU01360"/>
    </source>
</evidence>
<reference evidence="16 17" key="1">
    <citation type="submission" date="2014-04" db="EMBL/GenBank/DDBJ databases">
        <title>Pseudoalteromonas galatheae sp. nov., isolated from a deep-sea polychaete near Canal Concepcion, Chile.</title>
        <authorList>
            <person name="Machado H.R."/>
            <person name="Gram L."/>
            <person name="Vynne N.G."/>
        </authorList>
    </citation>
    <scope>NUCLEOTIDE SEQUENCE [LARGE SCALE GENOMIC DNA]</scope>
    <source>
        <strain evidence="16 17">KMM216</strain>
    </source>
</reference>
<keyword evidence="3 11" id="KW-1134">Transmembrane beta strand</keyword>
<dbReference type="SUPFAM" id="SSF56935">
    <property type="entry name" value="Porins"/>
    <property type="match status" value="1"/>
</dbReference>
<evidence type="ECO:0000313" key="16">
    <source>
        <dbReference type="EMBL" id="KDC48554.1"/>
    </source>
</evidence>
<dbReference type="InterPro" id="IPR012910">
    <property type="entry name" value="Plug_dom"/>
</dbReference>
<evidence type="ECO:0000256" key="7">
    <source>
        <dbReference type="ARBA" id="ARBA00023065"/>
    </source>
</evidence>
<evidence type="ECO:0000256" key="12">
    <source>
        <dbReference type="RuleBase" id="RU003357"/>
    </source>
</evidence>
<evidence type="ECO:0000256" key="5">
    <source>
        <dbReference type="ARBA" id="ARBA00022692"/>
    </source>
</evidence>
<keyword evidence="2 11" id="KW-0813">Transport</keyword>
<dbReference type="PANTHER" id="PTHR32552:SF81">
    <property type="entry name" value="TONB-DEPENDENT OUTER MEMBRANE RECEPTOR"/>
    <property type="match status" value="1"/>
</dbReference>
<name>A0ABD3Y487_9GAMM</name>
<dbReference type="InterPro" id="IPR039426">
    <property type="entry name" value="TonB-dep_rcpt-like"/>
</dbReference>